<organism evidence="5 6">
    <name type="scientific">Natronincola ferrireducens</name>
    <dbReference type="NCBI Taxonomy" id="393762"/>
    <lineage>
        <taxon>Bacteria</taxon>
        <taxon>Bacillati</taxon>
        <taxon>Bacillota</taxon>
        <taxon>Clostridia</taxon>
        <taxon>Peptostreptococcales</taxon>
        <taxon>Natronincolaceae</taxon>
        <taxon>Natronincola</taxon>
    </lineage>
</organism>
<evidence type="ECO:0000259" key="4">
    <source>
        <dbReference type="PROSITE" id="PS50111"/>
    </source>
</evidence>
<dbReference type="PANTHER" id="PTHR32089">
    <property type="entry name" value="METHYL-ACCEPTING CHEMOTAXIS PROTEIN MCPB"/>
    <property type="match status" value="1"/>
</dbReference>
<dbReference type="OrthoDB" id="9816519at2"/>
<evidence type="ECO:0000256" key="3">
    <source>
        <dbReference type="SAM" id="Coils"/>
    </source>
</evidence>
<evidence type="ECO:0000313" key="5">
    <source>
        <dbReference type="EMBL" id="SDK99730.1"/>
    </source>
</evidence>
<dbReference type="Pfam" id="PF13682">
    <property type="entry name" value="CZB"/>
    <property type="match status" value="1"/>
</dbReference>
<evidence type="ECO:0000256" key="1">
    <source>
        <dbReference type="ARBA" id="ARBA00023224"/>
    </source>
</evidence>
<dbReference type="STRING" id="393762.SAMN05660472_02412"/>
<feature type="coiled-coil region" evidence="3">
    <location>
        <begin position="134"/>
        <end position="161"/>
    </location>
</feature>
<dbReference type="EMBL" id="FNFP01000006">
    <property type="protein sequence ID" value="SDK99730.1"/>
    <property type="molecule type" value="Genomic_DNA"/>
</dbReference>
<dbReference type="GO" id="GO:0016020">
    <property type="term" value="C:membrane"/>
    <property type="evidence" value="ECO:0007669"/>
    <property type="project" value="InterPro"/>
</dbReference>
<dbReference type="SMART" id="SM00283">
    <property type="entry name" value="MA"/>
    <property type="match status" value="1"/>
</dbReference>
<name>A0A1G9GGD5_9FIRM</name>
<dbReference type="Gene3D" id="1.10.287.950">
    <property type="entry name" value="Methyl-accepting chemotaxis protein"/>
    <property type="match status" value="1"/>
</dbReference>
<gene>
    <name evidence="5" type="ORF">SAMN05660472_02412</name>
</gene>
<dbReference type="Gene3D" id="1.20.120.30">
    <property type="entry name" value="Aspartate receptor, ligand-binding domain"/>
    <property type="match status" value="1"/>
</dbReference>
<proteinExistence type="predicted"/>
<keyword evidence="1 2" id="KW-0807">Transducer</keyword>
<dbReference type="Proteomes" id="UP000198718">
    <property type="component" value="Unassembled WGS sequence"/>
</dbReference>
<keyword evidence="3" id="KW-0175">Coiled coil</keyword>
<dbReference type="SUPFAM" id="SSF58104">
    <property type="entry name" value="Methyl-accepting chemotaxis protein (MCP) signaling domain"/>
    <property type="match status" value="1"/>
</dbReference>
<dbReference type="Pfam" id="PF00015">
    <property type="entry name" value="MCPsignal"/>
    <property type="match status" value="1"/>
</dbReference>
<evidence type="ECO:0000313" key="6">
    <source>
        <dbReference type="Proteomes" id="UP000198718"/>
    </source>
</evidence>
<dbReference type="InterPro" id="IPR004089">
    <property type="entry name" value="MCPsignal_dom"/>
</dbReference>
<keyword evidence="6" id="KW-1185">Reference proteome</keyword>
<dbReference type="PROSITE" id="PS50111">
    <property type="entry name" value="CHEMOTAXIS_TRANSDUC_2"/>
    <property type="match status" value="1"/>
</dbReference>
<dbReference type="GO" id="GO:0007165">
    <property type="term" value="P:signal transduction"/>
    <property type="evidence" value="ECO:0007669"/>
    <property type="project" value="UniProtKB-KW"/>
</dbReference>
<dbReference type="AlphaFoldDB" id="A0A1G9GGD5"/>
<feature type="domain" description="Methyl-accepting transducer" evidence="4">
    <location>
        <begin position="1"/>
        <end position="222"/>
    </location>
</feature>
<dbReference type="PANTHER" id="PTHR32089:SF112">
    <property type="entry name" value="LYSOZYME-LIKE PROTEIN-RELATED"/>
    <property type="match status" value="1"/>
</dbReference>
<dbReference type="InterPro" id="IPR025991">
    <property type="entry name" value="Chemoreceptor_zinc-bind_dom"/>
</dbReference>
<accession>A0A1G9GGD5</accession>
<protein>
    <submittedName>
        <fullName evidence="5">Methyl-accepting chemotaxis protein</fullName>
    </submittedName>
</protein>
<sequence>MRDMIKSIHTQTDSLHIMVGSSEELTASIADVSNIVQEVANDTNRVNHGVEIGMENMEKSMDFVIKSFEEMKKINVEMNEVKDKTNAINQVIDIVKTIAGQTNLLALNAAIEAARAGEHGRGFAVVADEVKKLAEHTKVSVEEVQRNIIELQEAIDSSVNQMNETTSQLDSGKSFVNETLSTIGGIGEDIKRISDAIMQVAATAEEQTAATETFSQGTVHISTEADFILRNSDSTGQAIYEASKELDKIRMNLVRNRGLLKDEDMIDIYKTDHLLWRWRIYNMLLGYEKVDINVVGDYKQCGLGKWYYSIDCHKLNSIQAFKQMEKPHIELHQTAKEAVNAYNRGDISEAERGLLQMDEYSKIVFGYLEELKTKISS</sequence>
<reference evidence="5 6" key="1">
    <citation type="submission" date="2016-10" db="EMBL/GenBank/DDBJ databases">
        <authorList>
            <person name="de Groot N.N."/>
        </authorList>
    </citation>
    <scope>NUCLEOTIDE SEQUENCE [LARGE SCALE GENOMIC DNA]</scope>
    <source>
        <strain evidence="5 6">DSM 18346</strain>
    </source>
</reference>
<evidence type="ECO:0000256" key="2">
    <source>
        <dbReference type="PROSITE-ProRule" id="PRU00284"/>
    </source>
</evidence>